<dbReference type="EMBL" id="FUXZ01000006">
    <property type="protein sequence ID" value="SKA65439.1"/>
    <property type="molecule type" value="Genomic_DNA"/>
</dbReference>
<dbReference type="PANTHER" id="PTHR35810">
    <property type="entry name" value="CYTOPLASMIC PROTEIN-RELATED"/>
    <property type="match status" value="1"/>
</dbReference>
<evidence type="ECO:0000313" key="2">
    <source>
        <dbReference type="Proteomes" id="UP000190814"/>
    </source>
</evidence>
<dbReference type="InterPro" id="IPR011204">
    <property type="entry name" value="Virulence_RhuM-like"/>
</dbReference>
<evidence type="ECO:0000313" key="1">
    <source>
        <dbReference type="EMBL" id="SKA65439.1"/>
    </source>
</evidence>
<dbReference type="Proteomes" id="UP000190814">
    <property type="component" value="Unassembled WGS sequence"/>
</dbReference>
<dbReference type="RefSeq" id="WP_078765975.1">
    <property type="nucleotide sequence ID" value="NZ_FUXZ01000006.1"/>
</dbReference>
<name>A0A1T4VKH2_9FIRM</name>
<dbReference type="STRING" id="39495.SAMN02745111_01102"/>
<dbReference type="PANTHER" id="PTHR35810:SF1">
    <property type="entry name" value="CYTOPLASMIC PROTEIN"/>
    <property type="match status" value="1"/>
</dbReference>
<dbReference type="PIRSF" id="PIRSF015268">
    <property type="entry name" value="Virulence_RhuM"/>
    <property type="match status" value="1"/>
</dbReference>
<keyword evidence="2" id="KW-1185">Reference proteome</keyword>
<dbReference type="Pfam" id="PF13310">
    <property type="entry name" value="Virulence_RhuM"/>
    <property type="match status" value="1"/>
</dbReference>
<protein>
    <submittedName>
        <fullName evidence="1">Uncharacterized conserved protein</fullName>
    </submittedName>
</protein>
<gene>
    <name evidence="1" type="ORF">SAMN02745111_01102</name>
</gene>
<reference evidence="1 2" key="1">
    <citation type="submission" date="2017-02" db="EMBL/GenBank/DDBJ databases">
        <authorList>
            <person name="Peterson S.W."/>
        </authorList>
    </citation>
    <scope>NUCLEOTIDE SEQUENCE [LARGE SCALE GENOMIC DNA]</scope>
    <source>
        <strain evidence="1 2">ATCC 35992</strain>
    </source>
</reference>
<accession>A0A1T4VKH2</accession>
<sequence>MYIIGDIEKMSNENNKSEIIIYNTEDGKCKVDVRLEEDTVWLTQEQMSELFQKAKSTINEHIQNIYTDGELMRENTLRKFGISEFSTKPTNYYNLDMIISVGYRVKSQRGVQFRIWASSILKEYLKKGFAIDDERLKKLGGGGYFKELLERIRDIRASEKVFYRQILEIYATSIDYDPKVEESIIFFKKVQNKIHYAVSGETAAEVIYSRADAEKEFMGLTTFSGNQPTLSEAKIAKNYLSEKELRAMGQIVSGYLDFAERQAEREIPMTMSDWSKHLDGILTSTGEQLLVGNGTISHAQAMKKAENEYKKYKQKTLSDVEKDYFNSIEEISAKYIRK</sequence>
<dbReference type="AlphaFoldDB" id="A0A1T4VKH2"/>
<proteinExistence type="predicted"/>
<organism evidence="1 2">
    <name type="scientific">Eubacterium uniforme</name>
    <dbReference type="NCBI Taxonomy" id="39495"/>
    <lineage>
        <taxon>Bacteria</taxon>
        <taxon>Bacillati</taxon>
        <taxon>Bacillota</taxon>
        <taxon>Clostridia</taxon>
        <taxon>Eubacteriales</taxon>
        <taxon>Eubacteriaceae</taxon>
        <taxon>Eubacterium</taxon>
    </lineage>
</organism>